<dbReference type="Proteomes" id="UP001454036">
    <property type="component" value="Unassembled WGS sequence"/>
</dbReference>
<sequence>MDLVSDRITGKINCTIWGSCGGLLASWSPYKRACCICIVNPITGENRDISTPSLNGYICGFFFDRFQGRYKLLYVDVSKSNINDVYYMFDLSESVWRKLDMTKSCLDSRPCRGYPGVIVGDALHWIAHSSYTCYCSKMVVVFKIETEELYSLPHPPVARGGNNNGGNLISATTRCDFDTHESYMNLIAKDGQLCFCHTIVEERAVDLWILEDYDNWGSWVKKFKVNLVSIHKRLRRMTSSRMDTFLRGLRIGSPQNGSNEILVTCIYRPWKGLYGYHLETHRSRQLETPRSKKIEMFDYVVLPYTKTMLSPMF</sequence>
<name>A0AAV3QGD6_LITER</name>
<dbReference type="Pfam" id="PF08268">
    <property type="entry name" value="FBA_3"/>
    <property type="match status" value="1"/>
</dbReference>
<keyword evidence="3" id="KW-1185">Reference proteome</keyword>
<dbReference type="InterPro" id="IPR017451">
    <property type="entry name" value="F-box-assoc_interact_dom"/>
</dbReference>
<evidence type="ECO:0000313" key="3">
    <source>
        <dbReference type="Proteomes" id="UP001454036"/>
    </source>
</evidence>
<feature type="domain" description="F-box associated beta-propeller type 3" evidence="1">
    <location>
        <begin position="20"/>
        <end position="225"/>
    </location>
</feature>
<dbReference type="InterPro" id="IPR013187">
    <property type="entry name" value="F-box-assoc_dom_typ3"/>
</dbReference>
<organism evidence="2 3">
    <name type="scientific">Lithospermum erythrorhizon</name>
    <name type="common">Purple gromwell</name>
    <name type="synonym">Lithospermum officinale var. erythrorhizon</name>
    <dbReference type="NCBI Taxonomy" id="34254"/>
    <lineage>
        <taxon>Eukaryota</taxon>
        <taxon>Viridiplantae</taxon>
        <taxon>Streptophyta</taxon>
        <taxon>Embryophyta</taxon>
        <taxon>Tracheophyta</taxon>
        <taxon>Spermatophyta</taxon>
        <taxon>Magnoliopsida</taxon>
        <taxon>eudicotyledons</taxon>
        <taxon>Gunneridae</taxon>
        <taxon>Pentapetalae</taxon>
        <taxon>asterids</taxon>
        <taxon>lamiids</taxon>
        <taxon>Boraginales</taxon>
        <taxon>Boraginaceae</taxon>
        <taxon>Boraginoideae</taxon>
        <taxon>Lithospermeae</taxon>
        <taxon>Lithospermum</taxon>
    </lineage>
</organism>
<dbReference type="AlphaFoldDB" id="A0AAV3QGD6"/>
<dbReference type="PANTHER" id="PTHR31672">
    <property type="entry name" value="BNACNNG10540D PROTEIN"/>
    <property type="match status" value="1"/>
</dbReference>
<dbReference type="InterPro" id="IPR050796">
    <property type="entry name" value="SCF_F-box_component"/>
</dbReference>
<accession>A0AAV3QGD6</accession>
<dbReference type="NCBIfam" id="TIGR01640">
    <property type="entry name" value="F_box_assoc_1"/>
    <property type="match status" value="1"/>
</dbReference>
<gene>
    <name evidence="2" type="ORF">LIER_17959</name>
</gene>
<proteinExistence type="predicted"/>
<evidence type="ECO:0000313" key="2">
    <source>
        <dbReference type="EMBL" id="GAA0161705.1"/>
    </source>
</evidence>
<evidence type="ECO:0000259" key="1">
    <source>
        <dbReference type="Pfam" id="PF08268"/>
    </source>
</evidence>
<reference evidence="2 3" key="1">
    <citation type="submission" date="2024-01" db="EMBL/GenBank/DDBJ databases">
        <title>The complete chloroplast genome sequence of Lithospermum erythrorhizon: insights into the phylogenetic relationship among Boraginaceae species and the maternal lineages of purple gromwells.</title>
        <authorList>
            <person name="Okada T."/>
            <person name="Watanabe K."/>
        </authorList>
    </citation>
    <scope>NUCLEOTIDE SEQUENCE [LARGE SCALE GENOMIC DNA]</scope>
</reference>
<protein>
    <recommendedName>
        <fullName evidence="1">F-box associated beta-propeller type 3 domain-containing protein</fullName>
    </recommendedName>
</protein>
<comment type="caution">
    <text evidence="2">The sequence shown here is derived from an EMBL/GenBank/DDBJ whole genome shotgun (WGS) entry which is preliminary data.</text>
</comment>
<dbReference type="EMBL" id="BAABME010004252">
    <property type="protein sequence ID" value="GAA0161705.1"/>
    <property type="molecule type" value="Genomic_DNA"/>
</dbReference>